<name>A0A395HL53_ASPHC</name>
<dbReference type="AlphaFoldDB" id="A0A395HL53"/>
<evidence type="ECO:0000313" key="3">
    <source>
        <dbReference type="Proteomes" id="UP000248961"/>
    </source>
</evidence>
<proteinExistence type="predicted"/>
<organism evidence="2 3">
    <name type="scientific">Aspergillus homomorphus (strain CBS 101889)</name>
    <dbReference type="NCBI Taxonomy" id="1450537"/>
    <lineage>
        <taxon>Eukaryota</taxon>
        <taxon>Fungi</taxon>
        <taxon>Dikarya</taxon>
        <taxon>Ascomycota</taxon>
        <taxon>Pezizomycotina</taxon>
        <taxon>Eurotiomycetes</taxon>
        <taxon>Eurotiomycetidae</taxon>
        <taxon>Eurotiales</taxon>
        <taxon>Aspergillaceae</taxon>
        <taxon>Aspergillus</taxon>
        <taxon>Aspergillus subgen. Circumdati</taxon>
    </lineage>
</organism>
<protein>
    <submittedName>
        <fullName evidence="2">Uncharacterized protein</fullName>
    </submittedName>
</protein>
<dbReference type="VEuPathDB" id="FungiDB:BO97DRAFT_223003"/>
<dbReference type="GeneID" id="37194945"/>
<gene>
    <name evidence="2" type="ORF">BO97DRAFT_223003</name>
</gene>
<dbReference type="EMBL" id="KZ824317">
    <property type="protein sequence ID" value="RAL08209.1"/>
    <property type="molecule type" value="Genomic_DNA"/>
</dbReference>
<dbReference type="Proteomes" id="UP000248961">
    <property type="component" value="Unassembled WGS sequence"/>
</dbReference>
<reference evidence="2 3" key="1">
    <citation type="submission" date="2018-02" db="EMBL/GenBank/DDBJ databases">
        <title>The genomes of Aspergillus section Nigri reveals drivers in fungal speciation.</title>
        <authorList>
            <consortium name="DOE Joint Genome Institute"/>
            <person name="Vesth T.C."/>
            <person name="Nybo J."/>
            <person name="Theobald S."/>
            <person name="Brandl J."/>
            <person name="Frisvad J.C."/>
            <person name="Nielsen K.F."/>
            <person name="Lyhne E.K."/>
            <person name="Kogle M.E."/>
            <person name="Kuo A."/>
            <person name="Riley R."/>
            <person name="Clum A."/>
            <person name="Nolan M."/>
            <person name="Lipzen A."/>
            <person name="Salamov A."/>
            <person name="Henrissat B."/>
            <person name="Wiebenga A."/>
            <person name="De vries R.P."/>
            <person name="Grigoriev I.V."/>
            <person name="Mortensen U.H."/>
            <person name="Andersen M.R."/>
            <person name="Baker S.E."/>
        </authorList>
    </citation>
    <scope>NUCLEOTIDE SEQUENCE [LARGE SCALE GENOMIC DNA]</scope>
    <source>
        <strain evidence="2 3">CBS 101889</strain>
    </source>
</reference>
<evidence type="ECO:0000256" key="1">
    <source>
        <dbReference type="SAM" id="MobiDB-lite"/>
    </source>
</evidence>
<dbReference type="OrthoDB" id="10396582at2759"/>
<feature type="region of interest" description="Disordered" evidence="1">
    <location>
        <begin position="14"/>
        <end position="34"/>
    </location>
</feature>
<dbReference type="RefSeq" id="XP_025547363.1">
    <property type="nucleotide sequence ID" value="XM_025690656.1"/>
</dbReference>
<accession>A0A395HL53</accession>
<sequence length="70" mass="7213">MCLSAPSTLLSSAPVRSAAGYPSDSPTFSDSSSTVSPYRFALAGTQAVSSTRSPDFTAGEVIWLRVQGPS</sequence>
<evidence type="ECO:0000313" key="2">
    <source>
        <dbReference type="EMBL" id="RAL08209.1"/>
    </source>
</evidence>
<feature type="compositionally biased region" description="Low complexity" evidence="1">
    <location>
        <begin position="22"/>
        <end position="34"/>
    </location>
</feature>
<keyword evidence="3" id="KW-1185">Reference proteome</keyword>